<evidence type="ECO:0000313" key="4">
    <source>
        <dbReference type="Proteomes" id="UP000199173"/>
    </source>
</evidence>
<proteinExistence type="predicted"/>
<evidence type="ECO:0000313" key="2">
    <source>
        <dbReference type="EMBL" id="SFT39604.1"/>
    </source>
</evidence>
<comment type="caution">
    <text evidence="1">The sequence shown here is derived from an EMBL/GenBank/DDBJ whole genome shotgun (WGS) entry which is preliminary data.</text>
</comment>
<reference evidence="3 4" key="1">
    <citation type="submission" date="2016-10" db="EMBL/GenBank/DDBJ databases">
        <authorList>
            <person name="Varghese N."/>
            <person name="Submissions S."/>
        </authorList>
    </citation>
    <scope>NUCLEOTIDE SEQUENCE [LARGE SCALE GENOMIC DNA]</scope>
    <source>
        <strain evidence="2 3">NFIX06</strain>
        <strain evidence="1 4">NFIX08</strain>
    </source>
</reference>
<dbReference type="Proteomes" id="UP000199173">
    <property type="component" value="Unassembled WGS sequence"/>
</dbReference>
<protein>
    <submittedName>
        <fullName evidence="1">Uncharacterized protein</fullName>
    </submittedName>
</protein>
<name>A0AAX2ELS9_9ENTR</name>
<dbReference type="EMBL" id="FPAV01000001">
    <property type="protein sequence ID" value="SFT39604.1"/>
    <property type="molecule type" value="Genomic_DNA"/>
</dbReference>
<dbReference type="AlphaFoldDB" id="A0AAX2ELS9"/>
<evidence type="ECO:0000313" key="1">
    <source>
        <dbReference type="EMBL" id="SFQ97253.1"/>
    </source>
</evidence>
<evidence type="ECO:0000313" key="3">
    <source>
        <dbReference type="Proteomes" id="UP000198760"/>
    </source>
</evidence>
<keyword evidence="3" id="KW-1185">Reference proteome</keyword>
<dbReference type="EMBL" id="FOYJ01000001">
    <property type="protein sequence ID" value="SFQ97253.1"/>
    <property type="molecule type" value="Genomic_DNA"/>
</dbReference>
<gene>
    <name evidence="2" type="ORF">SAMN03159428_00364</name>
    <name evidence="1" type="ORF">SAMN03159514_00365</name>
</gene>
<dbReference type="Proteomes" id="UP000198760">
    <property type="component" value="Unassembled WGS sequence"/>
</dbReference>
<organism evidence="1 4">
    <name type="scientific">Kosakonia radicincitans</name>
    <dbReference type="NCBI Taxonomy" id="283686"/>
    <lineage>
        <taxon>Bacteria</taxon>
        <taxon>Pseudomonadati</taxon>
        <taxon>Pseudomonadota</taxon>
        <taxon>Gammaproteobacteria</taxon>
        <taxon>Enterobacterales</taxon>
        <taxon>Enterobacteriaceae</taxon>
        <taxon>Kosakonia</taxon>
    </lineage>
</organism>
<accession>A0AAX2ELS9</accession>
<sequence length="91" mass="9596">MLLNLGNCLDAAVIPSAPRQTKPTADFTDGDLGTLGAQSLLNIGDYLSPSPGREANFFLAQSSSMASSWASWRSLSSLSCFSYCSLISKSV</sequence>